<accession>A0A9P8I2J3</accession>
<evidence type="ECO:0000313" key="4">
    <source>
        <dbReference type="Proteomes" id="UP000698800"/>
    </source>
</evidence>
<dbReference type="InterPro" id="IPR010730">
    <property type="entry name" value="HET"/>
</dbReference>
<feature type="compositionally biased region" description="Low complexity" evidence="1">
    <location>
        <begin position="141"/>
        <end position="156"/>
    </location>
</feature>
<dbReference type="Proteomes" id="UP000698800">
    <property type="component" value="Unassembled WGS sequence"/>
</dbReference>
<dbReference type="OrthoDB" id="3553147at2759"/>
<sequence>MSGEPHEYKYSRLNYLEREFRLVELLPGDGPDEVRCRLFTASLNNSPVFEALSYAWGDPKDTRSIHVNDQNRAVTINLYSALLRIRGKSQSRVIWVDALCIDQTNVEEKSHQVGLMGDIYKTARETVIWLGEPKTDDNEPSNSDNASNSTSSNSSQGSLHQYVVEWGCGKDNEILKRFAQNRETLRQWPVYGAVILLKYLSMDVHFDKLPFFPPGSDPSMYPGEIWIKSAQALDSLLRVPYWRRTWIIQEAVLATKARVYYGAHIIPLAVLLLAQANLNEHYHGCCSKWGVDAHGSRFTFWTSFEENMSTLQHMAKLVVARHPSNESGSGMTIYDVVSGGLDRRQATDPRDHIYGLLGLVTKWGTERIVPDYSLTVSQVYARTAFKIMKDSGSLFLLTWNERERNKLLGLPSWANDWSWHGLFNPNPYPWSFFDAAKGQSAFLELRRDSVLAVRGVRVDRVSKIGPVRTWEWYPPQELVKTMKHWRAIAGIHDQAGSIEDSQDLDERFWRVVFADTIDSSQGRRATLGDIDTIRAWWAWLQSTSGSSSLRELSQETMAKGLLFGTKPAMMLGGETSEWATLPCPEKFHNIMKTFHERTRSRKFLLTEGGRMGTGPATIRDGNEVLLGDEIYILNGSKVPFVLRPVNAALVSEAGKADRSVPGYSLIGTCYVHGVMDGEVLNSLHAETQIIDLH</sequence>
<keyword evidence="4" id="KW-1185">Reference proteome</keyword>
<organism evidence="3 4">
    <name type="scientific">Glutinoglossum americanum</name>
    <dbReference type="NCBI Taxonomy" id="1670608"/>
    <lineage>
        <taxon>Eukaryota</taxon>
        <taxon>Fungi</taxon>
        <taxon>Dikarya</taxon>
        <taxon>Ascomycota</taxon>
        <taxon>Pezizomycotina</taxon>
        <taxon>Geoglossomycetes</taxon>
        <taxon>Geoglossales</taxon>
        <taxon>Geoglossaceae</taxon>
        <taxon>Glutinoglossum</taxon>
    </lineage>
</organism>
<evidence type="ECO:0000259" key="2">
    <source>
        <dbReference type="Pfam" id="PF06985"/>
    </source>
</evidence>
<gene>
    <name evidence="3" type="ORF">FGG08_005680</name>
</gene>
<name>A0A9P8I2J3_9PEZI</name>
<dbReference type="Pfam" id="PF26639">
    <property type="entry name" value="Het-6_barrel"/>
    <property type="match status" value="1"/>
</dbReference>
<reference evidence="3" key="1">
    <citation type="submission" date="2021-03" db="EMBL/GenBank/DDBJ databases">
        <title>Comparative genomics and phylogenomic investigation of the class Geoglossomycetes provide insights into ecological specialization and systematics.</title>
        <authorList>
            <person name="Melie T."/>
            <person name="Pirro S."/>
            <person name="Miller A.N."/>
            <person name="Quandt A."/>
        </authorList>
    </citation>
    <scope>NUCLEOTIDE SEQUENCE</scope>
    <source>
        <strain evidence="3">GBOQ0MN5Z8</strain>
    </source>
</reference>
<dbReference type="PANTHER" id="PTHR24148">
    <property type="entry name" value="ANKYRIN REPEAT DOMAIN-CONTAINING PROTEIN 39 HOMOLOG-RELATED"/>
    <property type="match status" value="1"/>
</dbReference>
<feature type="region of interest" description="Disordered" evidence="1">
    <location>
        <begin position="132"/>
        <end position="156"/>
    </location>
</feature>
<dbReference type="EMBL" id="JAGHQL010000141">
    <property type="protein sequence ID" value="KAH0537545.1"/>
    <property type="molecule type" value="Genomic_DNA"/>
</dbReference>
<feature type="domain" description="Heterokaryon incompatibility" evidence="2">
    <location>
        <begin position="49"/>
        <end position="250"/>
    </location>
</feature>
<dbReference type="InterPro" id="IPR052895">
    <property type="entry name" value="HetReg/Transcr_Mod"/>
</dbReference>
<protein>
    <recommendedName>
        <fullName evidence="2">Heterokaryon incompatibility domain-containing protein</fullName>
    </recommendedName>
</protein>
<comment type="caution">
    <text evidence="3">The sequence shown here is derived from an EMBL/GenBank/DDBJ whole genome shotgun (WGS) entry which is preliminary data.</text>
</comment>
<dbReference type="PANTHER" id="PTHR24148:SF82">
    <property type="entry name" value="HETEROKARYON INCOMPATIBILITY DOMAIN-CONTAINING PROTEIN"/>
    <property type="match status" value="1"/>
</dbReference>
<evidence type="ECO:0000256" key="1">
    <source>
        <dbReference type="SAM" id="MobiDB-lite"/>
    </source>
</evidence>
<dbReference type="Pfam" id="PF06985">
    <property type="entry name" value="HET"/>
    <property type="match status" value="1"/>
</dbReference>
<evidence type="ECO:0000313" key="3">
    <source>
        <dbReference type="EMBL" id="KAH0537545.1"/>
    </source>
</evidence>
<proteinExistence type="predicted"/>
<dbReference type="AlphaFoldDB" id="A0A9P8I2J3"/>